<organism evidence="2 3">
    <name type="scientific">Pseudomonas zeae</name>
    <dbReference type="NCBI Taxonomy" id="2745510"/>
    <lineage>
        <taxon>Bacteria</taxon>
        <taxon>Pseudomonadati</taxon>
        <taxon>Pseudomonadota</taxon>
        <taxon>Gammaproteobacteria</taxon>
        <taxon>Pseudomonadales</taxon>
        <taxon>Pseudomonadaceae</taxon>
        <taxon>Pseudomonas</taxon>
    </lineage>
</organism>
<dbReference type="Proteomes" id="UP000627092">
    <property type="component" value="Chromosome"/>
</dbReference>
<gene>
    <name evidence="2" type="ORF">HU754_026260</name>
</gene>
<reference evidence="2" key="1">
    <citation type="journal article" date="2020" name="Microorganisms">
        <title>Reliable Identification of Environmental Pseudomonas Isolates Using the rpoD Gene.</title>
        <authorList>
            <consortium name="The Broad Institute Genome Sequencing Platform"/>
            <person name="Girard L."/>
            <person name="Lood C."/>
            <person name="Rokni-Zadeh H."/>
            <person name="van Noort V."/>
            <person name="Lavigne R."/>
            <person name="De Mot R."/>
        </authorList>
    </citation>
    <scope>NUCLEOTIDE SEQUENCE</scope>
    <source>
        <strain evidence="2">OE 48.2</strain>
    </source>
</reference>
<feature type="domain" description="Bacterial Ig-like" evidence="1">
    <location>
        <begin position="811"/>
        <end position="903"/>
    </location>
</feature>
<feature type="domain" description="Bacterial Ig-like" evidence="1">
    <location>
        <begin position="716"/>
        <end position="797"/>
    </location>
</feature>
<feature type="domain" description="Bacterial Ig-like" evidence="1">
    <location>
        <begin position="503"/>
        <end position="582"/>
    </location>
</feature>
<feature type="domain" description="Bacterial Ig-like" evidence="1">
    <location>
        <begin position="596"/>
        <end position="686"/>
    </location>
</feature>
<dbReference type="RefSeq" id="WP_217827590.1">
    <property type="nucleotide sequence ID" value="NZ_CP077090.1"/>
</dbReference>
<dbReference type="NCBIfam" id="NF033510">
    <property type="entry name" value="Ca_tandemer"/>
    <property type="match status" value="6"/>
</dbReference>
<dbReference type="InterPro" id="IPR044016">
    <property type="entry name" value="Big_13"/>
</dbReference>
<dbReference type="EMBL" id="CP077090">
    <property type="protein sequence ID" value="QXI11250.1"/>
    <property type="molecule type" value="Genomic_DNA"/>
</dbReference>
<dbReference type="AlphaFoldDB" id="A0A9E6NNF2"/>
<reference evidence="2" key="2">
    <citation type="journal article" date="2021" name="Microorganisms">
        <title>The Ever-Expanding Pseudomonas Genus: Description of 43 New Species and Partition of the Pseudomonas putida Group.</title>
        <authorList>
            <person name="Girard L."/>
            <person name="Lood C."/>
            <person name="Hofte M."/>
            <person name="Vandamme P."/>
            <person name="Rokni-Zadeh H."/>
            <person name="van Noort V."/>
            <person name="Lavigne R."/>
            <person name="De Mot R."/>
        </authorList>
    </citation>
    <scope>NUCLEOTIDE SEQUENCE</scope>
    <source>
        <strain evidence="2">OE 48.2</strain>
    </source>
</reference>
<dbReference type="Pfam" id="PF19077">
    <property type="entry name" value="Big_13"/>
    <property type="match status" value="7"/>
</dbReference>
<feature type="domain" description="Bacterial Ig-like" evidence="1">
    <location>
        <begin position="291"/>
        <end position="374"/>
    </location>
</feature>
<proteinExistence type="predicted"/>
<name>A0A9E6NNF2_9PSED</name>
<protein>
    <submittedName>
        <fullName evidence="2">Ig-like domain repeat protein</fullName>
    </submittedName>
</protein>
<accession>A0A9E6NNF2</accession>
<feature type="domain" description="Bacterial Ig-like" evidence="1">
    <location>
        <begin position="393"/>
        <end position="472"/>
    </location>
</feature>
<evidence type="ECO:0000313" key="2">
    <source>
        <dbReference type="EMBL" id="QXI11250.1"/>
    </source>
</evidence>
<evidence type="ECO:0000259" key="1">
    <source>
        <dbReference type="Pfam" id="PF19077"/>
    </source>
</evidence>
<evidence type="ECO:0000313" key="3">
    <source>
        <dbReference type="Proteomes" id="UP000627092"/>
    </source>
</evidence>
<sequence length="1061" mass="111341">MNFAYLDDQNTLYFTPLNGQENNVFTVQAMDGARYIFTEQNDTNFNETVSGVHVGNDLYLNFRSSQAPSSIVVKDFYQFNTSIYGLTQGGEYRMYLPSDSASAQGGVSFVSVELGMQQDQAEADSFKVIQQAVTFQHLDTLSESLNPTVGSPVEQVKPLHLMASPEPAAAPFVTQPVINGIYDQVGSKQGALITGSVTDDKMPLLMGVGQPNSTLDILQNGEKIGTVQVDAQGNWSFLTDVPYDESGQLFFVRDTATGATSNNFVFIIDTVAPKRAEIINATDDHSGATKVIASAGYTNDNTPTLSGKAEENCMVAIYNGKQLIGTTYTDQLGNWSFTPVFLIPDNFYSFNAVAIDFSGNTGLASTKYSFTVDTLAPNQPEIIQVIDNVGAVTGPVRNGGGTDDTTPTFNGLAEPGSRVAIYGNGQKLGEVRADASGNWSFTPDSPLDKGTYVFTATATDKTENQSQASAPWSLNIVLDAPAMPIVESVYDDHGPIKYEINSGDITDDATPTIKGSADANTIVVIYDNGEEIGSVPTDENGHWSFTPPTSLTDGDHSLTFVAVNEAGNSSDVSAPWIIVVDTEAPDLPSISSVYDDAGVKTGELAFGAITDDTTPTLSGNAEAGSTVAIFDNGQKLGETRADANGNWSFTPATPLIEGEHSFTVQATDIAGNASDLSEAWDVVIDTTAPEQPGIDGQGPGISGIIDDQGAVQGPIENGGVTDDTTPTINGTGEPGDTIIVLDKGEKIGETTVDEDGNWKFTPETELGDGDHEITVVIQDPAGNQSNPSDPWEFTVDTQAPDAPSIGSVYDDAGVKTGELAFGAITDDNTPTLSGNAEAGSTVAIFDNGQKLGETRADANGNWSFTPATPLIEGEHSFTVQATDIAGNAWPSDLSEAWDVVIDTTAPEQPGIDGQGPGISGIIDDQGAVQGPIENGGVTDDTTPTINGTGEPGDTIIVLDKGEKIGETTVDEDGNWKFTPETELGDGDHEITVVIQDPAGNQSNPSDAWEFTVDTQAPEAPSIGSVYDDAGVKTGELAFGAITDDTTPTLSGNAEAGSTVAI</sequence>
<feature type="domain" description="Bacterial Ig-like" evidence="1">
    <location>
        <begin position="933"/>
        <end position="1014"/>
    </location>
</feature>
<dbReference type="KEGG" id="pze:HU754_026260"/>